<dbReference type="KEGG" id="cmx:DNC_02255"/>
<dbReference type="KEGG" id="cmg:NC81_02250"/>
<dbReference type="Gene3D" id="3.40.50.300">
    <property type="entry name" value="P-loop containing nucleotide triphosphate hydrolases"/>
    <property type="match status" value="1"/>
</dbReference>
<dbReference type="PROSITE" id="PS50893">
    <property type="entry name" value="ABC_TRANSPORTER_2"/>
    <property type="match status" value="1"/>
</dbReference>
<evidence type="ECO:0000256" key="1">
    <source>
        <dbReference type="ARBA" id="ARBA00022448"/>
    </source>
</evidence>
<dbReference type="EMBL" id="CP007217">
    <property type="protein sequence ID" value="AJR10526.1"/>
    <property type="molecule type" value="Genomic_DNA"/>
</dbReference>
<dbReference type="SMART" id="SM00382">
    <property type="entry name" value="AAA"/>
    <property type="match status" value="1"/>
</dbReference>
<gene>
    <name evidence="5" type="ORF">BD36_02405</name>
</gene>
<dbReference type="PATRIC" id="fig|83560.10.peg.461"/>
<dbReference type="GeneID" id="1245805"/>
<proteinExistence type="predicted"/>
<dbReference type="RefSeq" id="WP_010230486.1">
    <property type="nucleotide sequence ID" value="NZ_CP007217.1"/>
</dbReference>
<dbReference type="Pfam" id="PF00005">
    <property type="entry name" value="ABC_tran"/>
    <property type="match status" value="1"/>
</dbReference>
<evidence type="ECO:0000313" key="5">
    <source>
        <dbReference type="EMBL" id="AJR10526.1"/>
    </source>
</evidence>
<dbReference type="InterPro" id="IPR003439">
    <property type="entry name" value="ABC_transporter-like_ATP-bd"/>
</dbReference>
<feature type="domain" description="ABC transporter" evidence="4">
    <location>
        <begin position="2"/>
        <end position="229"/>
    </location>
</feature>
<dbReference type="PANTHER" id="PTHR42788">
    <property type="entry name" value="TAURINE IMPORT ATP-BINDING PROTEIN-RELATED"/>
    <property type="match status" value="1"/>
</dbReference>
<dbReference type="InterPro" id="IPR003593">
    <property type="entry name" value="AAA+_ATPase"/>
</dbReference>
<dbReference type="InterPro" id="IPR050166">
    <property type="entry name" value="ABC_transporter_ATP-bind"/>
</dbReference>
<dbReference type="Proteomes" id="UP000260363">
    <property type="component" value="Chromosome"/>
</dbReference>
<keyword evidence="3 5" id="KW-0067">ATP-binding</keyword>
<accession>A0A069ZZ58</accession>
<name>A0A069ZZ58_CHLMR</name>
<evidence type="ECO:0000259" key="4">
    <source>
        <dbReference type="PROSITE" id="PS50893"/>
    </source>
</evidence>
<dbReference type="KEGG" id="cmm:NC80_02235"/>
<organism evidence="5 6">
    <name type="scientific">Chlamydia muridarum</name>
    <dbReference type="NCBI Taxonomy" id="83560"/>
    <lineage>
        <taxon>Bacteria</taxon>
        <taxon>Pseudomonadati</taxon>
        <taxon>Chlamydiota</taxon>
        <taxon>Chlamydiia</taxon>
        <taxon>Chlamydiales</taxon>
        <taxon>Chlamydiaceae</taxon>
        <taxon>Chlamydia/Chlamydophila group</taxon>
        <taxon>Chlamydia</taxon>
    </lineage>
</organism>
<dbReference type="SUPFAM" id="SSF52540">
    <property type="entry name" value="P-loop containing nucleoside triphosphate hydrolases"/>
    <property type="match status" value="1"/>
</dbReference>
<dbReference type="OMA" id="AIKSDPR"/>
<dbReference type="PANTHER" id="PTHR42788:SF2">
    <property type="entry name" value="ABC TRANSPORTER ATP-BINDING PROTEIN"/>
    <property type="match status" value="1"/>
</dbReference>
<dbReference type="GO" id="GO:0005524">
    <property type="term" value="F:ATP binding"/>
    <property type="evidence" value="ECO:0007669"/>
    <property type="project" value="UniProtKB-KW"/>
</dbReference>
<evidence type="ECO:0000313" key="6">
    <source>
        <dbReference type="Proteomes" id="UP000260363"/>
    </source>
</evidence>
<keyword evidence="1" id="KW-0813">Transport</keyword>
<dbReference type="GO" id="GO:0016887">
    <property type="term" value="F:ATP hydrolysis activity"/>
    <property type="evidence" value="ECO:0007669"/>
    <property type="project" value="InterPro"/>
</dbReference>
<reference evidence="5 6" key="1">
    <citation type="submission" date="2014-02" db="EMBL/GenBank/DDBJ databases">
        <authorList>
            <person name="Chen C."/>
            <person name="Conrad T.A."/>
            <person name="Zhou Z."/>
            <person name="Lai Z."/>
            <person name="Zhong G."/>
        </authorList>
    </citation>
    <scope>NUCLEOTIDE SEQUENCE [LARGE SCALE GENOMIC DNA]</scope>
    <source>
        <strain evidence="5 6">Nigg3-28</strain>
    </source>
</reference>
<dbReference type="STRING" id="83560.NC80_02235"/>
<protein>
    <submittedName>
        <fullName evidence="5">ABC transporter ATP-binding protein</fullName>
    </submittedName>
</protein>
<dbReference type="AlphaFoldDB" id="A0A069ZZ58"/>
<keyword evidence="2" id="KW-0547">Nucleotide-binding</keyword>
<evidence type="ECO:0000256" key="2">
    <source>
        <dbReference type="ARBA" id="ARBA00022741"/>
    </source>
</evidence>
<evidence type="ECO:0000256" key="3">
    <source>
        <dbReference type="ARBA" id="ARBA00022840"/>
    </source>
</evidence>
<sequence length="230" mass="25742">MLVVKSLCYAHASHFVFEDAAASFAPGQISFILGGSGSGKTTLFRIIAGLLTSFIGEVLWNGQPVKQELVAYMQQKEALLPWRTVRKNILLPTELGPHKQKPLVQDHNFHKVIQSFGLSSLLDRFPDELSGGQRQRVVFAMQCLSPKPILLLDEPFTSLDSLTKEMLYQDVRRLAEEEGKAIILASHDVQDCLEIGETFFAIRNRKLHPISLDKQQGIAGLLQQIKNHLI</sequence>
<dbReference type="InterPro" id="IPR027417">
    <property type="entry name" value="P-loop_NTPase"/>
</dbReference>